<dbReference type="RefSeq" id="WP_112344666.1">
    <property type="nucleotide sequence ID" value="NZ_QMKK01000054.1"/>
</dbReference>
<organism evidence="2 3">
    <name type="scientific">Rhizobium tropici</name>
    <dbReference type="NCBI Taxonomy" id="398"/>
    <lineage>
        <taxon>Bacteria</taxon>
        <taxon>Pseudomonadati</taxon>
        <taxon>Pseudomonadota</taxon>
        <taxon>Alphaproteobacteria</taxon>
        <taxon>Hyphomicrobiales</taxon>
        <taxon>Rhizobiaceae</taxon>
        <taxon>Rhizobium/Agrobacterium group</taxon>
        <taxon>Rhizobium</taxon>
    </lineage>
</organism>
<evidence type="ECO:0000259" key="1">
    <source>
        <dbReference type="Pfam" id="PF21726"/>
    </source>
</evidence>
<accession>A0A329Y2D7</accession>
<protein>
    <recommendedName>
        <fullName evidence="1">DUF6862 domain-containing protein</fullName>
    </recommendedName>
</protein>
<dbReference type="Proteomes" id="UP000251205">
    <property type="component" value="Unassembled WGS sequence"/>
</dbReference>
<proteinExistence type="predicted"/>
<evidence type="ECO:0000313" key="2">
    <source>
        <dbReference type="EMBL" id="RAX38169.1"/>
    </source>
</evidence>
<gene>
    <name evidence="2" type="ORF">DQ393_26450</name>
</gene>
<dbReference type="EMBL" id="QMKK01000054">
    <property type="protein sequence ID" value="RAX38169.1"/>
    <property type="molecule type" value="Genomic_DNA"/>
</dbReference>
<dbReference type="InterPro" id="IPR049271">
    <property type="entry name" value="DUF6862"/>
</dbReference>
<dbReference type="OrthoDB" id="4137488at1224"/>
<comment type="caution">
    <text evidence="2">The sequence shown here is derived from an EMBL/GenBank/DDBJ whole genome shotgun (WGS) entry which is preliminary data.</text>
</comment>
<dbReference type="AlphaFoldDB" id="A0A329Y2D7"/>
<dbReference type="Pfam" id="PF21726">
    <property type="entry name" value="DUF6862"/>
    <property type="match status" value="1"/>
</dbReference>
<evidence type="ECO:0000313" key="3">
    <source>
        <dbReference type="Proteomes" id="UP000251205"/>
    </source>
</evidence>
<feature type="domain" description="DUF6862" evidence="1">
    <location>
        <begin position="33"/>
        <end position="97"/>
    </location>
</feature>
<sequence length="227" mass="23678">MSALAAGAVGGGEGASYGYGAVQYQYNYLDHADNDALNAAKAACKGGDDTACAEKARLAAKDRLQQDAMIACRPSGYQAEGCGAVFASVIAALSSYSGTASSWFISADQYRADLRSSAGLDQIWKIIAPEGVNSLTAQQQEDAARPILVLTGDPTGVTALPSLIAKANNGDPLALVQVLTFFAKFRTGNAIDDLLEGGKSATGIPNDWRPINGRVHKSTLQQDLLHI</sequence>
<reference evidence="2 3" key="1">
    <citation type="submission" date="2018-06" db="EMBL/GenBank/DDBJ databases">
        <title>Whole Genome Sequence of an efficient microsymbiont, Rhizobium tropici.</title>
        <authorList>
            <person name="Srinivasan R."/>
            <person name="Singh H.V."/>
            <person name="Srivastava R."/>
            <person name="Kumari B."/>
            <person name="Radhakrishna A."/>
        </authorList>
    </citation>
    <scope>NUCLEOTIDE SEQUENCE [LARGE SCALE GENOMIC DNA]</scope>
    <source>
        <strain evidence="2 3">IGFRI Rhizo-19</strain>
    </source>
</reference>
<name>A0A329Y2D7_RHITR</name>